<reference evidence="2 3" key="1">
    <citation type="submission" date="2018-01" db="EMBL/GenBank/DDBJ databases">
        <title>Complete genome sequence of Salinigranum rubrum GX10T, an extremely halophilic archaeon isolated from a marine solar saltern.</title>
        <authorList>
            <person name="Han S."/>
        </authorList>
    </citation>
    <scope>NUCLEOTIDE SEQUENCE [LARGE SCALE GENOMIC DNA]</scope>
    <source>
        <strain evidence="2 3">GX10</strain>
    </source>
</reference>
<feature type="region of interest" description="Disordered" evidence="1">
    <location>
        <begin position="30"/>
        <end position="83"/>
    </location>
</feature>
<dbReference type="AlphaFoldDB" id="A0A2I8VMP0"/>
<dbReference type="PROSITE" id="PS51318">
    <property type="entry name" value="TAT"/>
    <property type="match status" value="1"/>
</dbReference>
<dbReference type="EMBL" id="CP026309">
    <property type="protein sequence ID" value="AUV83207.1"/>
    <property type="molecule type" value="Genomic_DNA"/>
</dbReference>
<evidence type="ECO:0000313" key="2">
    <source>
        <dbReference type="EMBL" id="AUV83207.1"/>
    </source>
</evidence>
<evidence type="ECO:0000313" key="3">
    <source>
        <dbReference type="Proteomes" id="UP000236584"/>
    </source>
</evidence>
<organism evidence="2 3">
    <name type="scientific">Salinigranum rubrum</name>
    <dbReference type="NCBI Taxonomy" id="755307"/>
    <lineage>
        <taxon>Archaea</taxon>
        <taxon>Methanobacteriati</taxon>
        <taxon>Methanobacteriota</taxon>
        <taxon>Stenosarchaea group</taxon>
        <taxon>Halobacteria</taxon>
        <taxon>Halobacteriales</taxon>
        <taxon>Haloferacaceae</taxon>
        <taxon>Salinigranum</taxon>
    </lineage>
</organism>
<gene>
    <name evidence="2" type="ORF">C2R22_17440</name>
</gene>
<keyword evidence="3" id="KW-1185">Reference proteome</keyword>
<feature type="compositionally biased region" description="Low complexity" evidence="1">
    <location>
        <begin position="31"/>
        <end position="55"/>
    </location>
</feature>
<accession>A0A2I8VMP0</accession>
<dbReference type="Proteomes" id="UP000236584">
    <property type="component" value="Chromosome"/>
</dbReference>
<dbReference type="GeneID" id="35593914"/>
<dbReference type="OrthoDB" id="275796at2157"/>
<dbReference type="RefSeq" id="WP_103426896.1">
    <property type="nucleotide sequence ID" value="NZ_CP026309.1"/>
</dbReference>
<dbReference type="PROSITE" id="PS51257">
    <property type="entry name" value="PROKAR_LIPOPROTEIN"/>
    <property type="match status" value="1"/>
</dbReference>
<protein>
    <submittedName>
        <fullName evidence="2">Uncharacterized protein</fullName>
    </submittedName>
</protein>
<dbReference type="InterPro" id="IPR006311">
    <property type="entry name" value="TAT_signal"/>
</dbReference>
<sequence length="230" mass="24680">MSPTSRRSLLHTVGVAVATLAGCLGGTSVDPPAAATAESTPSTATTAKSDPTTTTRQPSGPTMPEPTRPRGEPISTREAYVDGEEYTYLPEENAVEYVSAYRHTNHEAVENGSAPEREPVYDTVPFERWGRVRCASVAASTVAETTADRLGHAELDASVGITSRGGVPTVTVARTITYDRQGNRVSATDVPFEDLVAAAPRWVETTVSLAGREYETTVPVWVRAFEQRQQ</sequence>
<evidence type="ECO:0000256" key="1">
    <source>
        <dbReference type="SAM" id="MobiDB-lite"/>
    </source>
</evidence>
<dbReference type="KEGG" id="srub:C2R22_17440"/>
<name>A0A2I8VMP0_9EURY</name>
<proteinExistence type="predicted"/>